<feature type="domain" description="Zn(2)-C6 fungal-type" evidence="7">
    <location>
        <begin position="44"/>
        <end position="74"/>
    </location>
</feature>
<accession>A0A0D1ZDL7</accession>
<protein>
    <recommendedName>
        <fullName evidence="7">Zn(2)-C6 fungal-type domain-containing protein</fullName>
    </recommendedName>
</protein>
<dbReference type="PROSITE" id="PS50048">
    <property type="entry name" value="ZN2_CY6_FUNGAL_2"/>
    <property type="match status" value="1"/>
</dbReference>
<dbReference type="Proteomes" id="UP000053328">
    <property type="component" value="Unassembled WGS sequence"/>
</dbReference>
<dbReference type="CDD" id="cd00067">
    <property type="entry name" value="GAL4"/>
    <property type="match status" value="1"/>
</dbReference>
<keyword evidence="4" id="KW-0539">Nucleus</keyword>
<dbReference type="SUPFAM" id="SSF57701">
    <property type="entry name" value="Zn2/Cys6 DNA-binding domain"/>
    <property type="match status" value="1"/>
</dbReference>
<gene>
    <name evidence="8" type="ORF">PV08_10371</name>
</gene>
<dbReference type="OrthoDB" id="416217at2759"/>
<evidence type="ECO:0000256" key="6">
    <source>
        <dbReference type="SAM" id="Phobius"/>
    </source>
</evidence>
<dbReference type="InterPro" id="IPR053157">
    <property type="entry name" value="Sterol_Uptake_Regulator"/>
</dbReference>
<evidence type="ECO:0000259" key="7">
    <source>
        <dbReference type="PROSITE" id="PS50048"/>
    </source>
</evidence>
<dbReference type="GeneID" id="27337454"/>
<dbReference type="InterPro" id="IPR001138">
    <property type="entry name" value="Zn2Cys6_DnaBD"/>
</dbReference>
<dbReference type="GO" id="GO:0008270">
    <property type="term" value="F:zinc ion binding"/>
    <property type="evidence" value="ECO:0007669"/>
    <property type="project" value="InterPro"/>
</dbReference>
<dbReference type="GO" id="GO:0001228">
    <property type="term" value="F:DNA-binding transcription activator activity, RNA polymerase II-specific"/>
    <property type="evidence" value="ECO:0007669"/>
    <property type="project" value="TreeGrafter"/>
</dbReference>
<sequence length="448" mass="49934">MHAIPQTEPAVLPASTGPSLGPAPGPHIIQPRRKIQTHRKSRKGCRNCKIRKVKCDETRPRCDKCDKYGILCNYDLSNADLQLSKSGASAIDITVLDFSRASTSSIETHLTNGEERNTSPQSLKSEAECYHPTVDDLETLGRFFSRTIRTLGAHKYATLYHDVYTRLTESNRFLFHIVLALTLVHDSVLEQSSSPSGFQAIAQHWSLGASLLNQAISLPSSQLTSSTRDAMWACAGLLGCLAFSVVDSESVEESWPLKPPDPSDLGWLGFCEGKTAIFKVSDPLREDSLFAPMREEMALFMSLTPDLSLPELQEALPTELIDLCGLDVDGDSVPRASSNPCLAPASVMAQLTRYECTQENYVLFLAFFRTMKGDFKQLLIERHPAALALLLIWYTKVLPFGAWWLRKRTRLECGAICAYLTRVHRDDERVMKLVGQVKEKDRDQNLGD</sequence>
<dbReference type="SMART" id="SM00066">
    <property type="entry name" value="GAL4"/>
    <property type="match status" value="1"/>
</dbReference>
<evidence type="ECO:0000256" key="4">
    <source>
        <dbReference type="ARBA" id="ARBA00023242"/>
    </source>
</evidence>
<dbReference type="RefSeq" id="XP_016231288.1">
    <property type="nucleotide sequence ID" value="XM_016384686.1"/>
</dbReference>
<dbReference type="HOGENOM" id="CLU_024934_9_2_1"/>
<proteinExistence type="predicted"/>
<dbReference type="GO" id="GO:0003677">
    <property type="term" value="F:DNA binding"/>
    <property type="evidence" value="ECO:0007669"/>
    <property type="project" value="UniProtKB-KW"/>
</dbReference>
<dbReference type="EMBL" id="KN847499">
    <property type="protein sequence ID" value="KIW11072.1"/>
    <property type="molecule type" value="Genomic_DNA"/>
</dbReference>
<evidence type="ECO:0000256" key="2">
    <source>
        <dbReference type="ARBA" id="ARBA00023125"/>
    </source>
</evidence>
<keyword evidence="9" id="KW-1185">Reference proteome</keyword>
<evidence type="ECO:0000256" key="1">
    <source>
        <dbReference type="ARBA" id="ARBA00023015"/>
    </source>
</evidence>
<feature type="transmembrane region" description="Helical" evidence="6">
    <location>
        <begin position="385"/>
        <end position="405"/>
    </location>
</feature>
<evidence type="ECO:0000256" key="5">
    <source>
        <dbReference type="SAM" id="MobiDB-lite"/>
    </source>
</evidence>
<keyword evidence="2" id="KW-0238">DNA-binding</keyword>
<keyword evidence="3" id="KW-0804">Transcription</keyword>
<evidence type="ECO:0000313" key="8">
    <source>
        <dbReference type="EMBL" id="KIW11072.1"/>
    </source>
</evidence>
<name>A0A0D1ZDL7_9EURO</name>
<dbReference type="InterPro" id="IPR036864">
    <property type="entry name" value="Zn2-C6_fun-type_DNA-bd_sf"/>
</dbReference>
<keyword evidence="6" id="KW-0472">Membrane</keyword>
<dbReference type="Gene3D" id="4.10.240.10">
    <property type="entry name" value="Zn(2)-C6 fungal-type DNA-binding domain"/>
    <property type="match status" value="1"/>
</dbReference>
<dbReference type="PROSITE" id="PS00463">
    <property type="entry name" value="ZN2_CY6_FUNGAL_1"/>
    <property type="match status" value="1"/>
</dbReference>
<dbReference type="AlphaFoldDB" id="A0A0D1ZDL7"/>
<dbReference type="VEuPathDB" id="FungiDB:PV08_10371"/>
<keyword evidence="6" id="KW-0812">Transmembrane</keyword>
<organism evidence="8 9">
    <name type="scientific">Exophiala spinifera</name>
    <dbReference type="NCBI Taxonomy" id="91928"/>
    <lineage>
        <taxon>Eukaryota</taxon>
        <taxon>Fungi</taxon>
        <taxon>Dikarya</taxon>
        <taxon>Ascomycota</taxon>
        <taxon>Pezizomycotina</taxon>
        <taxon>Eurotiomycetes</taxon>
        <taxon>Chaetothyriomycetidae</taxon>
        <taxon>Chaetothyriales</taxon>
        <taxon>Herpotrichiellaceae</taxon>
        <taxon>Exophiala</taxon>
    </lineage>
</organism>
<evidence type="ECO:0000313" key="9">
    <source>
        <dbReference type="Proteomes" id="UP000053328"/>
    </source>
</evidence>
<dbReference type="Pfam" id="PF00172">
    <property type="entry name" value="Zn_clus"/>
    <property type="match status" value="1"/>
</dbReference>
<dbReference type="PANTHER" id="PTHR47784">
    <property type="entry name" value="STEROL UPTAKE CONTROL PROTEIN 2"/>
    <property type="match status" value="1"/>
</dbReference>
<dbReference type="STRING" id="91928.A0A0D1ZDL7"/>
<reference evidence="8 9" key="1">
    <citation type="submission" date="2015-01" db="EMBL/GenBank/DDBJ databases">
        <title>The Genome Sequence of Exophiala spinifera CBS89968.</title>
        <authorList>
            <consortium name="The Broad Institute Genomics Platform"/>
            <person name="Cuomo C."/>
            <person name="de Hoog S."/>
            <person name="Gorbushina A."/>
            <person name="Stielow B."/>
            <person name="Teixiera M."/>
            <person name="Abouelleil A."/>
            <person name="Chapman S.B."/>
            <person name="Priest M."/>
            <person name="Young S.K."/>
            <person name="Wortman J."/>
            <person name="Nusbaum C."/>
            <person name="Birren B."/>
        </authorList>
    </citation>
    <scope>NUCLEOTIDE SEQUENCE [LARGE SCALE GENOMIC DNA]</scope>
    <source>
        <strain evidence="8 9">CBS 89968</strain>
    </source>
</reference>
<feature type="region of interest" description="Disordered" evidence="5">
    <location>
        <begin position="1"/>
        <end position="29"/>
    </location>
</feature>
<evidence type="ECO:0000256" key="3">
    <source>
        <dbReference type="ARBA" id="ARBA00023163"/>
    </source>
</evidence>
<keyword evidence="6" id="KW-1133">Transmembrane helix</keyword>
<keyword evidence="1" id="KW-0805">Transcription regulation</keyword>
<dbReference type="PANTHER" id="PTHR47784:SF9">
    <property type="entry name" value="ZN(II)2CYS6 TRANSCRIPTION FACTOR (EUROFUNG)"/>
    <property type="match status" value="1"/>
</dbReference>